<dbReference type="Proteomes" id="UP000636800">
    <property type="component" value="Chromosome 6"/>
</dbReference>
<dbReference type="AlphaFoldDB" id="A0A835QUI7"/>
<dbReference type="EMBL" id="JADCNM010000006">
    <property type="protein sequence ID" value="KAG0478081.1"/>
    <property type="molecule type" value="Genomic_DNA"/>
</dbReference>
<proteinExistence type="predicted"/>
<dbReference type="EMBL" id="JADCNL010000006">
    <property type="protein sequence ID" value="KAG0476384.1"/>
    <property type="molecule type" value="Genomic_DNA"/>
</dbReference>
<organism evidence="2 4">
    <name type="scientific">Vanilla planifolia</name>
    <name type="common">Vanilla</name>
    <dbReference type="NCBI Taxonomy" id="51239"/>
    <lineage>
        <taxon>Eukaryota</taxon>
        <taxon>Viridiplantae</taxon>
        <taxon>Streptophyta</taxon>
        <taxon>Embryophyta</taxon>
        <taxon>Tracheophyta</taxon>
        <taxon>Spermatophyta</taxon>
        <taxon>Magnoliopsida</taxon>
        <taxon>Liliopsida</taxon>
        <taxon>Asparagales</taxon>
        <taxon>Orchidaceae</taxon>
        <taxon>Vanilloideae</taxon>
        <taxon>Vanilleae</taxon>
        <taxon>Vanilla</taxon>
    </lineage>
</organism>
<feature type="region of interest" description="Disordered" evidence="1">
    <location>
        <begin position="60"/>
        <end position="100"/>
    </location>
</feature>
<keyword evidence="4" id="KW-1185">Reference proteome</keyword>
<gene>
    <name evidence="3" type="ORF">HPP92_012800</name>
    <name evidence="2" type="ORF">HPP92_013225</name>
</gene>
<evidence type="ECO:0000313" key="2">
    <source>
        <dbReference type="EMBL" id="KAG0476384.1"/>
    </source>
</evidence>
<name>A0A835QUI7_VANPL</name>
<accession>A0A835QUI7</accession>
<evidence type="ECO:0000313" key="5">
    <source>
        <dbReference type="Proteomes" id="UP000639772"/>
    </source>
</evidence>
<feature type="compositionally biased region" description="Low complexity" evidence="1">
    <location>
        <begin position="90"/>
        <end position="100"/>
    </location>
</feature>
<evidence type="ECO:0000256" key="1">
    <source>
        <dbReference type="SAM" id="MobiDB-lite"/>
    </source>
</evidence>
<evidence type="ECO:0000313" key="4">
    <source>
        <dbReference type="Proteomes" id="UP000636800"/>
    </source>
</evidence>
<comment type="caution">
    <text evidence="2">The sequence shown here is derived from an EMBL/GenBank/DDBJ whole genome shotgun (WGS) entry which is preliminary data.</text>
</comment>
<evidence type="ECO:0000313" key="3">
    <source>
        <dbReference type="EMBL" id="KAG0478081.1"/>
    </source>
</evidence>
<protein>
    <submittedName>
        <fullName evidence="2">Uncharacterized protein</fullName>
    </submittedName>
</protein>
<sequence length="100" mass="11030">MRPKRPLKIRMASAFPRSILITRSGLQGEQPPGRWKVLSAKLQEMDPEFRKGWPRVWAIGSQLNPSGRPGDRQSLPVRAGRRVPTGDNLGSGSSGLSRAE</sequence>
<dbReference type="Proteomes" id="UP000639772">
    <property type="component" value="Chromosome 6"/>
</dbReference>
<reference evidence="4 5" key="1">
    <citation type="journal article" date="2020" name="Nat. Food">
        <title>A phased Vanilla planifolia genome enables genetic improvement of flavour and production.</title>
        <authorList>
            <person name="Hasing T."/>
            <person name="Tang H."/>
            <person name="Brym M."/>
            <person name="Khazi F."/>
            <person name="Huang T."/>
            <person name="Chambers A.H."/>
        </authorList>
    </citation>
    <scope>NUCLEOTIDE SEQUENCE [LARGE SCALE GENOMIC DNA]</scope>
    <source>
        <tissue evidence="2">Leaf</tissue>
    </source>
</reference>